<evidence type="ECO:0000313" key="2">
    <source>
        <dbReference type="Proteomes" id="UP001060919"/>
    </source>
</evidence>
<organism evidence="1 2">
    <name type="scientific">Aureispira anguillae</name>
    <dbReference type="NCBI Taxonomy" id="2864201"/>
    <lineage>
        <taxon>Bacteria</taxon>
        <taxon>Pseudomonadati</taxon>
        <taxon>Bacteroidota</taxon>
        <taxon>Saprospiria</taxon>
        <taxon>Saprospirales</taxon>
        <taxon>Saprospiraceae</taxon>
        <taxon>Aureispira</taxon>
    </lineage>
</organism>
<gene>
    <name evidence="1" type="ORF">AsAng_0034850</name>
</gene>
<dbReference type="KEGG" id="aup:AsAng_0034850"/>
<protein>
    <submittedName>
        <fullName evidence="1">Uncharacterized protein</fullName>
    </submittedName>
</protein>
<dbReference type="Proteomes" id="UP001060919">
    <property type="component" value="Chromosome"/>
</dbReference>
<evidence type="ECO:0000313" key="1">
    <source>
        <dbReference type="EMBL" id="BDS12760.1"/>
    </source>
</evidence>
<dbReference type="EMBL" id="AP026867">
    <property type="protein sequence ID" value="BDS12760.1"/>
    <property type="molecule type" value="Genomic_DNA"/>
</dbReference>
<accession>A0A916DUR7</accession>
<keyword evidence="2" id="KW-1185">Reference proteome</keyword>
<dbReference type="RefSeq" id="WP_264788118.1">
    <property type="nucleotide sequence ID" value="NZ_AP026867.1"/>
</dbReference>
<sequence length="198" mass="22745">MKLKFEKTIKGEATGFAEKILAGLYIYAKGPQEKKEIKEWHNNMVRAQQIQPFMNSVADRFRRFPPKYHSLRSQKSPIKVGDEIEFLLMKTKSTAVEFCPARRVIAIQYVKLSKPVEAGGAYSVALSNDKEYWLPLNNNFVLEELARNDGFASMEALLDYFLPLDSKQNELSLKLVHWTQFRYPINPLERAASVGAEQ</sequence>
<dbReference type="AlphaFoldDB" id="A0A916DUR7"/>
<proteinExistence type="predicted"/>
<name>A0A916DUR7_9BACT</name>
<reference evidence="1" key="1">
    <citation type="submission" date="2022-09" db="EMBL/GenBank/DDBJ databases">
        <title>Aureispira anguillicida sp. nov., isolated from Leptocephalus of Japanese eel Anguilla japonica.</title>
        <authorList>
            <person name="Yuasa K."/>
            <person name="Mekata T."/>
            <person name="Ikunari K."/>
        </authorList>
    </citation>
    <scope>NUCLEOTIDE SEQUENCE</scope>
    <source>
        <strain evidence="1">EL160426</strain>
    </source>
</reference>